<evidence type="ECO:0000313" key="3">
    <source>
        <dbReference type="Proteomes" id="UP000237310"/>
    </source>
</evidence>
<dbReference type="OrthoDB" id="679547at2"/>
<evidence type="ECO:0000313" key="2">
    <source>
        <dbReference type="EMBL" id="POY41399.1"/>
    </source>
</evidence>
<protein>
    <recommendedName>
        <fullName evidence="4">TonB-dependent receptor plug domain-containing protein</fullName>
    </recommendedName>
</protein>
<comment type="caution">
    <text evidence="2">The sequence shown here is derived from an EMBL/GenBank/DDBJ whole genome shotgun (WGS) entry which is preliminary data.</text>
</comment>
<keyword evidence="3" id="KW-1185">Reference proteome</keyword>
<dbReference type="Gene3D" id="2.60.40.1930">
    <property type="match status" value="1"/>
</dbReference>
<keyword evidence="1" id="KW-0732">Signal</keyword>
<name>A0A2S5AGG5_9FLAO</name>
<dbReference type="EMBL" id="PQVG01000001">
    <property type="protein sequence ID" value="POY41399.1"/>
    <property type="molecule type" value="Genomic_DNA"/>
</dbReference>
<proteinExistence type="predicted"/>
<gene>
    <name evidence="2" type="ORF">C3L50_02445</name>
</gene>
<dbReference type="AlphaFoldDB" id="A0A2S5AGG5"/>
<sequence>MKQLISVFVFLIATGFGYSQNADNQQKIKTNLEDYFHFERENIHVQFNKTIYISNENIAFKGYVFNKQSSFPNLNTTNVQLVIYDTQGQVILKQLLHTSLGTFEGIVTLDEKIASGKYRFHFYTNWMNNFMEDESFAQNIEIINLKESYNLKTNQPDYKAVSILFNPESGSFIKGISNTMGIQIKDCNDLGIQIIEGLVVDSKGKSITTFFTNKMGYGKFELTPDSNETYSVKIATDQLKMEKQLPKVTNSGLTITYNNNLPNNMLEVSVKTNSDGVNLYQNKNYTLLIHQNGKYIQKEFNFNDKNLIQILIFDKNELSNGVNSIRIIDENLNEIAERLLYLNKQPKEIPILETQFTANDSIHLFGKLNTKVANLSISILPIETACLDQKNSILGTLNLNAYLEKPVLNNYIYFDRQNVTRAFDMELLMLNQTKSKYFWNNIMSHKPMESYTFTKGITINGTIVKPLNPKTKYKVALISLKNKIFEEAILDKNNMFSFDNFFARDSTAYQLELMNEKNLAIETKMIVNILNNDQPFLKKQIFDGANCQPIKDLNRTFAFSNADLEKKRIALNEIVVQNNYKKPIYIHQTEMNNQAAKAYKMGETDFGSVLDFIGRNGYVTGVDQENSAYVRSSRHEYSGNESVATPAIFVDNFQIFDLNVLYDLDLMNVDEIYIDKIGTSTTATGGYGTIRIYLKKGVNNSYLKKKHTTLIVKSGFAKSKTFKNIEFPFSREFYLFGTLQWSPSVFLDANQFFEVSFPKINQKEVLVVIEGFTIEGQLISEIKKLSTIAK</sequence>
<dbReference type="Proteomes" id="UP000237310">
    <property type="component" value="Unassembled WGS sequence"/>
</dbReference>
<accession>A0A2S5AGG5</accession>
<feature type="chain" id="PRO_5015555097" description="TonB-dependent receptor plug domain-containing protein" evidence="1">
    <location>
        <begin position="22"/>
        <end position="790"/>
    </location>
</feature>
<evidence type="ECO:0000256" key="1">
    <source>
        <dbReference type="SAM" id="SignalP"/>
    </source>
</evidence>
<feature type="signal peptide" evidence="1">
    <location>
        <begin position="1"/>
        <end position="21"/>
    </location>
</feature>
<organism evidence="2 3">
    <name type="scientific">Flavobacterium alvei</name>
    <dbReference type="NCBI Taxonomy" id="2080416"/>
    <lineage>
        <taxon>Bacteria</taxon>
        <taxon>Pseudomonadati</taxon>
        <taxon>Bacteroidota</taxon>
        <taxon>Flavobacteriia</taxon>
        <taxon>Flavobacteriales</taxon>
        <taxon>Flavobacteriaceae</taxon>
        <taxon>Flavobacterium</taxon>
    </lineage>
</organism>
<dbReference type="RefSeq" id="WP_103804538.1">
    <property type="nucleotide sequence ID" value="NZ_PQVG01000001.1"/>
</dbReference>
<evidence type="ECO:0008006" key="4">
    <source>
        <dbReference type="Google" id="ProtNLM"/>
    </source>
</evidence>
<reference evidence="2 3" key="1">
    <citation type="submission" date="2018-01" db="EMBL/GenBank/DDBJ databases">
        <authorList>
            <person name="Gaut B.S."/>
            <person name="Morton B.R."/>
            <person name="Clegg M.T."/>
            <person name="Duvall M.R."/>
        </authorList>
    </citation>
    <scope>NUCLEOTIDE SEQUENCE [LARGE SCALE GENOMIC DNA]</scope>
    <source>
        <strain evidence="2 3">HR-AY</strain>
    </source>
</reference>